<dbReference type="GO" id="GO:0003723">
    <property type="term" value="F:RNA binding"/>
    <property type="evidence" value="ECO:0007669"/>
    <property type="project" value="InterPro"/>
</dbReference>
<dbReference type="CDD" id="cd00590">
    <property type="entry name" value="RRM_SF"/>
    <property type="match status" value="1"/>
</dbReference>
<dbReference type="EMBL" id="JTJC03000011">
    <property type="protein sequence ID" value="NHC37749.1"/>
    <property type="molecule type" value="Genomic_DNA"/>
</dbReference>
<dbReference type="InterPro" id="IPR000504">
    <property type="entry name" value="RRM_dom"/>
</dbReference>
<dbReference type="RefSeq" id="WP_039713147.1">
    <property type="nucleotide sequence ID" value="NZ_JTJC03000011.1"/>
</dbReference>
<proteinExistence type="predicted"/>
<dbReference type="PROSITE" id="PS50102">
    <property type="entry name" value="RRM"/>
    <property type="match status" value="1"/>
</dbReference>
<dbReference type="OrthoDB" id="9798855at2"/>
<reference evidence="2 3" key="1">
    <citation type="journal article" date="2015" name="Genome Announc.">
        <title>Draft Genome Sequence of the Terrestrial Cyanobacterium Scytonema millei VB511283, Isolated from Eastern India.</title>
        <authorList>
            <person name="Sen D."/>
            <person name="Chandrababunaidu M.M."/>
            <person name="Singh D."/>
            <person name="Sanghi N."/>
            <person name="Ghorai A."/>
            <person name="Mishra G.P."/>
            <person name="Madduluri M."/>
            <person name="Adhikary S.P."/>
            <person name="Tripathy S."/>
        </authorList>
    </citation>
    <scope>NUCLEOTIDE SEQUENCE [LARGE SCALE GENOMIC DNA]</scope>
    <source>
        <strain evidence="2 3">VB511283</strain>
    </source>
</reference>
<comment type="caution">
    <text evidence="2">The sequence shown here is derived from an EMBL/GenBank/DDBJ whole genome shotgun (WGS) entry which is preliminary data.</text>
</comment>
<evidence type="ECO:0000259" key="1">
    <source>
        <dbReference type="PROSITE" id="PS50102"/>
    </source>
</evidence>
<dbReference type="InterPro" id="IPR012677">
    <property type="entry name" value="Nucleotide-bd_a/b_plait_sf"/>
</dbReference>
<feature type="domain" description="RRM" evidence="1">
    <location>
        <begin position="1"/>
        <end position="79"/>
    </location>
</feature>
<dbReference type="Pfam" id="PF00076">
    <property type="entry name" value="RRM_1"/>
    <property type="match status" value="1"/>
</dbReference>
<dbReference type="InterPro" id="IPR035979">
    <property type="entry name" value="RBD_domain_sf"/>
</dbReference>
<sequence length="80" mass="9010">MTLFVNNLPHQVAQADILDLFGNYGSIKHIFYPTHWSTGEGLGFAFIQMTAKPQEEIAKFQLHGADWMGNSLQIREVSSD</sequence>
<dbReference type="SUPFAM" id="SSF54928">
    <property type="entry name" value="RNA-binding domain, RBD"/>
    <property type="match status" value="1"/>
</dbReference>
<name>A0A9X5E9P7_9CYAN</name>
<gene>
    <name evidence="2" type="ORF">QH73_0024445</name>
</gene>
<dbReference type="SMART" id="SM00360">
    <property type="entry name" value="RRM"/>
    <property type="match status" value="1"/>
</dbReference>
<organism evidence="2 3">
    <name type="scientific">Scytonema millei VB511283</name>
    <dbReference type="NCBI Taxonomy" id="1245923"/>
    <lineage>
        <taxon>Bacteria</taxon>
        <taxon>Bacillati</taxon>
        <taxon>Cyanobacteriota</taxon>
        <taxon>Cyanophyceae</taxon>
        <taxon>Nostocales</taxon>
        <taxon>Scytonemataceae</taxon>
        <taxon>Scytonema</taxon>
    </lineage>
</organism>
<evidence type="ECO:0000313" key="2">
    <source>
        <dbReference type="EMBL" id="NHC37749.1"/>
    </source>
</evidence>
<dbReference type="AlphaFoldDB" id="A0A9X5E9P7"/>
<keyword evidence="3" id="KW-1185">Reference proteome</keyword>
<dbReference type="Proteomes" id="UP000031532">
    <property type="component" value="Unassembled WGS sequence"/>
</dbReference>
<dbReference type="Gene3D" id="3.30.70.330">
    <property type="match status" value="1"/>
</dbReference>
<protein>
    <submittedName>
        <fullName evidence="2">RNA-binding protein</fullName>
    </submittedName>
</protein>
<accession>A0A9X5E9P7</accession>
<evidence type="ECO:0000313" key="3">
    <source>
        <dbReference type="Proteomes" id="UP000031532"/>
    </source>
</evidence>